<feature type="transmembrane region" description="Helical" evidence="6">
    <location>
        <begin position="119"/>
        <end position="141"/>
    </location>
</feature>
<sequence length="151" mass="16491">MKRLLSLNPLFVNDIAAIFPRIILSLVFIFHGGQKMFGWFGGAGLEDTAAFMNIQLNIPLFFAYLAAKAEFFGAVFILLGLFTRFSALFLGITMLVAIVTVHPNSFLISEGGMEYPLTLLFMAILSFILGPGHISLDAVIFGKKAGNKACH</sequence>
<dbReference type="GO" id="GO:0016491">
    <property type="term" value="F:oxidoreductase activity"/>
    <property type="evidence" value="ECO:0007669"/>
    <property type="project" value="UniProtKB-KW"/>
</dbReference>
<evidence type="ECO:0000256" key="6">
    <source>
        <dbReference type="SAM" id="Phobius"/>
    </source>
</evidence>
<name>A0A644Y992_9ZZZZ</name>
<keyword evidence="4 6" id="KW-1133">Transmembrane helix</keyword>
<evidence type="ECO:0000313" key="7">
    <source>
        <dbReference type="EMBL" id="MPM25050.1"/>
    </source>
</evidence>
<gene>
    <name evidence="7" type="primary">mhqP_1</name>
    <name evidence="7" type="ORF">SDC9_71539</name>
</gene>
<comment type="caution">
    <text evidence="7">The sequence shown here is derived from an EMBL/GenBank/DDBJ whole genome shotgun (WGS) entry which is preliminary data.</text>
</comment>
<keyword evidence="7" id="KW-0560">Oxidoreductase</keyword>
<keyword evidence="2" id="KW-1003">Cell membrane</keyword>
<protein>
    <submittedName>
        <fullName evidence="7">Putative oxidoreductase MhqP</fullName>
        <ecNumber evidence="7">1.-.-.-</ecNumber>
    </submittedName>
</protein>
<dbReference type="InterPro" id="IPR032808">
    <property type="entry name" value="DoxX"/>
</dbReference>
<organism evidence="7">
    <name type="scientific">bioreactor metagenome</name>
    <dbReference type="NCBI Taxonomy" id="1076179"/>
    <lineage>
        <taxon>unclassified sequences</taxon>
        <taxon>metagenomes</taxon>
        <taxon>ecological metagenomes</taxon>
    </lineage>
</organism>
<evidence type="ECO:0000256" key="4">
    <source>
        <dbReference type="ARBA" id="ARBA00022989"/>
    </source>
</evidence>
<dbReference type="InterPro" id="IPR051907">
    <property type="entry name" value="DoxX-like_oxidoreductase"/>
</dbReference>
<comment type="subcellular location">
    <subcellularLocation>
        <location evidence="1">Cell membrane</location>
        <topology evidence="1">Multi-pass membrane protein</topology>
    </subcellularLocation>
</comment>
<reference evidence="7" key="1">
    <citation type="submission" date="2019-08" db="EMBL/GenBank/DDBJ databases">
        <authorList>
            <person name="Kucharzyk K."/>
            <person name="Murdoch R.W."/>
            <person name="Higgins S."/>
            <person name="Loffler F."/>
        </authorList>
    </citation>
    <scope>NUCLEOTIDE SEQUENCE</scope>
</reference>
<accession>A0A644Y992</accession>
<dbReference type="PANTHER" id="PTHR33452:SF1">
    <property type="entry name" value="INNER MEMBRANE PROTEIN YPHA-RELATED"/>
    <property type="match status" value="1"/>
</dbReference>
<keyword evidence="3 6" id="KW-0812">Transmembrane</keyword>
<evidence type="ECO:0000256" key="2">
    <source>
        <dbReference type="ARBA" id="ARBA00022475"/>
    </source>
</evidence>
<dbReference type="GO" id="GO:0005886">
    <property type="term" value="C:plasma membrane"/>
    <property type="evidence" value="ECO:0007669"/>
    <property type="project" value="UniProtKB-SubCell"/>
</dbReference>
<keyword evidence="5 6" id="KW-0472">Membrane</keyword>
<dbReference type="EC" id="1.-.-.-" evidence="7"/>
<dbReference type="EMBL" id="VSSQ01004402">
    <property type="protein sequence ID" value="MPM25050.1"/>
    <property type="molecule type" value="Genomic_DNA"/>
</dbReference>
<dbReference type="AlphaFoldDB" id="A0A644Y992"/>
<feature type="transmembrane region" description="Helical" evidence="6">
    <location>
        <begin position="12"/>
        <end position="30"/>
    </location>
</feature>
<dbReference type="PANTHER" id="PTHR33452">
    <property type="entry name" value="OXIDOREDUCTASE CATD-RELATED"/>
    <property type="match status" value="1"/>
</dbReference>
<evidence type="ECO:0000256" key="5">
    <source>
        <dbReference type="ARBA" id="ARBA00023136"/>
    </source>
</evidence>
<evidence type="ECO:0000256" key="3">
    <source>
        <dbReference type="ARBA" id="ARBA00022692"/>
    </source>
</evidence>
<feature type="transmembrane region" description="Helical" evidence="6">
    <location>
        <begin position="74"/>
        <end position="99"/>
    </location>
</feature>
<dbReference type="Pfam" id="PF07681">
    <property type="entry name" value="DoxX"/>
    <property type="match status" value="1"/>
</dbReference>
<proteinExistence type="predicted"/>
<evidence type="ECO:0000256" key="1">
    <source>
        <dbReference type="ARBA" id="ARBA00004651"/>
    </source>
</evidence>